<dbReference type="SUPFAM" id="SSF53448">
    <property type="entry name" value="Nucleotide-diphospho-sugar transferases"/>
    <property type="match status" value="1"/>
</dbReference>
<dbReference type="Proteomes" id="UP000003240">
    <property type="component" value="Unassembled WGS sequence"/>
</dbReference>
<accession>F7NLY6</accession>
<dbReference type="Pfam" id="PF00535">
    <property type="entry name" value="Glycos_transf_2"/>
    <property type="match status" value="1"/>
</dbReference>
<evidence type="ECO:0000259" key="1">
    <source>
        <dbReference type="Pfam" id="PF00535"/>
    </source>
</evidence>
<dbReference type="OrthoDB" id="396512at2"/>
<keyword evidence="3" id="KW-1185">Reference proteome</keyword>
<sequence>MKDLVSVIVPAYNVSLYIGECIYSVKQQTYKNWELIVIDDGSTDHTFEIAQRCAKGDEKIRVHRQENQGVSVARNKGMELAQGQWVVFLDGDDYWTPELLAKLVAEKQTSGADVAYCGYNHAYSNGFVRRYRYKYPNGDLLLPFFRGKVRLQIGAMLITKALLIERNIAFTPGCLTGQDWEVIAKLTAVANFSVVPENLHMYRVRPNSAITSKWNWKKRIHTLFAYRRAAEFVLQERREAPDLPKIRTVLDKSVAFKFYKFLWRTIKAKAYDDALALMDNAEYKQLLDHIDENNLALIDRLKFYTVLSRNKWCWRCARLF</sequence>
<reference evidence="2 3" key="1">
    <citation type="journal article" date="2011" name="EMBO J.">
        <title>Structural diversity of bacterial flagellar motors.</title>
        <authorList>
            <person name="Chen S."/>
            <person name="Beeby M."/>
            <person name="Murphy G.E."/>
            <person name="Leadbetter J.R."/>
            <person name="Hendrixson D.R."/>
            <person name="Briegel A."/>
            <person name="Li Z."/>
            <person name="Shi J."/>
            <person name="Tocheva E.I."/>
            <person name="Muller A."/>
            <person name="Dobro M.J."/>
            <person name="Jensen G.J."/>
        </authorList>
    </citation>
    <scope>NUCLEOTIDE SEQUENCE [LARGE SCALE GENOMIC DNA]</scope>
    <source>
        <strain evidence="2 3">DSM 6540</strain>
    </source>
</reference>
<dbReference type="RefSeq" id="WP_004097292.1">
    <property type="nucleotide sequence ID" value="NZ_AFGF01000157.1"/>
</dbReference>
<feature type="domain" description="Glycosyltransferase 2-like" evidence="1">
    <location>
        <begin position="6"/>
        <end position="152"/>
    </location>
</feature>
<evidence type="ECO:0000313" key="2">
    <source>
        <dbReference type="EMBL" id="EGO62912.1"/>
    </source>
</evidence>
<dbReference type="PANTHER" id="PTHR22916:SF3">
    <property type="entry name" value="UDP-GLCNAC:BETAGAL BETA-1,3-N-ACETYLGLUCOSAMINYLTRANSFERASE-LIKE PROTEIN 1"/>
    <property type="match status" value="1"/>
</dbReference>
<evidence type="ECO:0000313" key="3">
    <source>
        <dbReference type="Proteomes" id="UP000003240"/>
    </source>
</evidence>
<dbReference type="InterPro" id="IPR029044">
    <property type="entry name" value="Nucleotide-diphossugar_trans"/>
</dbReference>
<protein>
    <submittedName>
        <fullName evidence="2">Putative glycosyltransferase</fullName>
    </submittedName>
</protein>
<gene>
    <name evidence="2" type="ORF">ALO_15562</name>
</gene>
<comment type="caution">
    <text evidence="2">The sequence shown here is derived from an EMBL/GenBank/DDBJ whole genome shotgun (WGS) entry which is preliminary data.</text>
</comment>
<dbReference type="AlphaFoldDB" id="F7NLY6"/>
<proteinExistence type="predicted"/>
<dbReference type="PANTHER" id="PTHR22916">
    <property type="entry name" value="GLYCOSYLTRANSFERASE"/>
    <property type="match status" value="1"/>
</dbReference>
<dbReference type="STRING" id="1009370.ALO_15562"/>
<dbReference type="CDD" id="cd00761">
    <property type="entry name" value="Glyco_tranf_GTA_type"/>
    <property type="match status" value="1"/>
</dbReference>
<name>F7NLY6_9FIRM</name>
<keyword evidence="2" id="KW-0808">Transferase</keyword>
<organism evidence="2 3">
    <name type="scientific">Acetonema longum DSM 6540</name>
    <dbReference type="NCBI Taxonomy" id="1009370"/>
    <lineage>
        <taxon>Bacteria</taxon>
        <taxon>Bacillati</taxon>
        <taxon>Bacillota</taxon>
        <taxon>Negativicutes</taxon>
        <taxon>Acetonemataceae</taxon>
        <taxon>Acetonema</taxon>
    </lineage>
</organism>
<dbReference type="GO" id="GO:0016758">
    <property type="term" value="F:hexosyltransferase activity"/>
    <property type="evidence" value="ECO:0007669"/>
    <property type="project" value="UniProtKB-ARBA"/>
</dbReference>
<dbReference type="InterPro" id="IPR001173">
    <property type="entry name" value="Glyco_trans_2-like"/>
</dbReference>
<dbReference type="eggNOG" id="COG0463">
    <property type="taxonomic scope" value="Bacteria"/>
</dbReference>
<dbReference type="EMBL" id="AFGF01000157">
    <property type="protein sequence ID" value="EGO62912.1"/>
    <property type="molecule type" value="Genomic_DNA"/>
</dbReference>
<dbReference type="Gene3D" id="3.90.550.10">
    <property type="entry name" value="Spore Coat Polysaccharide Biosynthesis Protein SpsA, Chain A"/>
    <property type="match status" value="1"/>
</dbReference>